<dbReference type="EMBL" id="JARKNE010000043">
    <property type="protein sequence ID" value="KAK5769912.1"/>
    <property type="molecule type" value="Genomic_DNA"/>
</dbReference>
<comment type="caution">
    <text evidence="1">The sequence shown here is derived from an EMBL/GenBank/DDBJ whole genome shotgun (WGS) entry which is preliminary data.</text>
</comment>
<dbReference type="Proteomes" id="UP001358586">
    <property type="component" value="Unassembled WGS sequence"/>
</dbReference>
<organism evidence="1 2">
    <name type="scientific">Gossypium arboreum</name>
    <name type="common">Tree cotton</name>
    <name type="synonym">Gossypium nanking</name>
    <dbReference type="NCBI Taxonomy" id="29729"/>
    <lineage>
        <taxon>Eukaryota</taxon>
        <taxon>Viridiplantae</taxon>
        <taxon>Streptophyta</taxon>
        <taxon>Embryophyta</taxon>
        <taxon>Tracheophyta</taxon>
        <taxon>Spermatophyta</taxon>
        <taxon>Magnoliopsida</taxon>
        <taxon>eudicotyledons</taxon>
        <taxon>Gunneridae</taxon>
        <taxon>Pentapetalae</taxon>
        <taxon>rosids</taxon>
        <taxon>malvids</taxon>
        <taxon>Malvales</taxon>
        <taxon>Malvaceae</taxon>
        <taxon>Malvoideae</taxon>
        <taxon>Gossypium</taxon>
    </lineage>
</organism>
<keyword evidence="2" id="KW-1185">Reference proteome</keyword>
<proteinExistence type="predicted"/>
<protein>
    <submittedName>
        <fullName evidence="1">Uncharacterized protein</fullName>
    </submittedName>
</protein>
<gene>
    <name evidence="1" type="ORF">PVK06_049952</name>
</gene>
<sequence length="256" mass="29237">MRCGPNSPNNHGLPAFLSISCPSTASEAQLLSLIRAQCLRQIVVSVSVSSLVLWDPNTETSLAPVRRSSILFVKVRESYIPYLEEEEERNKNKLSMGKNDKDLLTLQREEESSLKKKDLMDKFVKIVDFLWETKSISKELTPEGKLKEVRKALLNSTFQFSSMYRSWIPKPNKPGQLRPITQPDKADLIVMDALPQKENIVFEDLFLTQSHGFRKGRGPRRKDNSELQVASQCSMHRRGVRTIKQETSGYRVDILT</sequence>
<name>A0ABR0M9X7_GOSAR</name>
<reference evidence="1 2" key="1">
    <citation type="submission" date="2023-03" db="EMBL/GenBank/DDBJ databases">
        <title>WGS of Gossypium arboreum.</title>
        <authorList>
            <person name="Yu D."/>
        </authorList>
    </citation>
    <scope>NUCLEOTIDE SEQUENCE [LARGE SCALE GENOMIC DNA]</scope>
    <source>
        <tissue evidence="1">Leaf</tissue>
    </source>
</reference>
<accession>A0ABR0M9X7</accession>
<dbReference type="PROSITE" id="PS51257">
    <property type="entry name" value="PROKAR_LIPOPROTEIN"/>
    <property type="match status" value="1"/>
</dbReference>
<evidence type="ECO:0000313" key="1">
    <source>
        <dbReference type="EMBL" id="KAK5769912.1"/>
    </source>
</evidence>
<evidence type="ECO:0000313" key="2">
    <source>
        <dbReference type="Proteomes" id="UP001358586"/>
    </source>
</evidence>